<protein>
    <submittedName>
        <fullName evidence="1">Uncharacterized protein</fullName>
    </submittedName>
</protein>
<reference evidence="1 2" key="1">
    <citation type="journal article" date="2015" name="Genome Announc.">
        <title>Expanding the biotechnology potential of lactobacilli through comparative genomics of 213 strains and associated genera.</title>
        <authorList>
            <person name="Sun Z."/>
            <person name="Harris H.M."/>
            <person name="McCann A."/>
            <person name="Guo C."/>
            <person name="Argimon S."/>
            <person name="Zhang W."/>
            <person name="Yang X."/>
            <person name="Jeffery I.B."/>
            <person name="Cooney J.C."/>
            <person name="Kagawa T.F."/>
            <person name="Liu W."/>
            <person name="Song Y."/>
            <person name="Salvetti E."/>
            <person name="Wrobel A."/>
            <person name="Rasinkangas P."/>
            <person name="Parkhill J."/>
            <person name="Rea M.C."/>
            <person name="O'Sullivan O."/>
            <person name="Ritari J."/>
            <person name="Douillard F.P."/>
            <person name="Paul Ross R."/>
            <person name="Yang R."/>
            <person name="Briner A.E."/>
            <person name="Felis G.E."/>
            <person name="de Vos W.M."/>
            <person name="Barrangou R."/>
            <person name="Klaenhammer T.R."/>
            <person name="Caufield P.W."/>
            <person name="Cui Y."/>
            <person name="Zhang H."/>
            <person name="O'Toole P.W."/>
        </authorList>
    </citation>
    <scope>NUCLEOTIDE SEQUENCE [LARGE SCALE GENOMIC DNA]</scope>
    <source>
        <strain evidence="1 2">DSM 20605</strain>
    </source>
</reference>
<gene>
    <name evidence="1" type="ORF">FD21_GL001371</name>
</gene>
<keyword evidence="2" id="KW-1185">Reference proteome</keyword>
<evidence type="ECO:0000313" key="1">
    <source>
        <dbReference type="EMBL" id="KRM89515.1"/>
    </source>
</evidence>
<sequence length="86" mass="10109">MRKGFNKQSSIVSAKIIGFNRSQVICKTENNEIITIKQPKNVLNDRYFTKIMLDLLQTGLWIPINRKLKKLLRYDWLDEGVQLLTD</sequence>
<proteinExistence type="predicted"/>
<evidence type="ECO:0000313" key="2">
    <source>
        <dbReference type="Proteomes" id="UP000051576"/>
    </source>
</evidence>
<dbReference type="STRING" id="1133569.FD21_GL001371"/>
<dbReference type="AlphaFoldDB" id="A0A0R2CM39"/>
<organism evidence="1 2">
    <name type="scientific">Liquorilactobacillus vini DSM 20605</name>
    <dbReference type="NCBI Taxonomy" id="1133569"/>
    <lineage>
        <taxon>Bacteria</taxon>
        <taxon>Bacillati</taxon>
        <taxon>Bacillota</taxon>
        <taxon>Bacilli</taxon>
        <taxon>Lactobacillales</taxon>
        <taxon>Lactobacillaceae</taxon>
        <taxon>Liquorilactobacillus</taxon>
    </lineage>
</organism>
<dbReference type="eggNOG" id="ENOG5030AG6">
    <property type="taxonomic scope" value="Bacteria"/>
</dbReference>
<dbReference type="RefSeq" id="WP_010579879.1">
    <property type="nucleotide sequence ID" value="NZ_AHYZ01000044.1"/>
</dbReference>
<dbReference type="Proteomes" id="UP000051576">
    <property type="component" value="Unassembled WGS sequence"/>
</dbReference>
<dbReference type="PATRIC" id="fig|1133569.4.peg.1507"/>
<accession>A0A0R2CM39</accession>
<dbReference type="OrthoDB" id="2156798at2"/>
<comment type="caution">
    <text evidence="1">The sequence shown here is derived from an EMBL/GenBank/DDBJ whole genome shotgun (WGS) entry which is preliminary data.</text>
</comment>
<dbReference type="EMBL" id="AYYX01000004">
    <property type="protein sequence ID" value="KRM89515.1"/>
    <property type="molecule type" value="Genomic_DNA"/>
</dbReference>
<name>A0A0R2CM39_9LACO</name>